<dbReference type="Proteomes" id="UP000187203">
    <property type="component" value="Unassembled WGS sequence"/>
</dbReference>
<feature type="signal peptide" evidence="2">
    <location>
        <begin position="1"/>
        <end position="19"/>
    </location>
</feature>
<protein>
    <submittedName>
        <fullName evidence="3">Uncharacterized protein</fullName>
    </submittedName>
</protein>
<sequence length="56" mass="6219">MATYLCMKILLHIVKVAVAISLLLVFVTSKPPETPVTSTCNPDAYHPDYKCKYPPP</sequence>
<name>A0A1R3IFE1_9ROSI</name>
<comment type="caution">
    <text evidence="3">The sequence shown here is derived from an EMBL/GenBank/DDBJ whole genome shotgun (WGS) entry which is preliminary data.</text>
</comment>
<gene>
    <name evidence="3" type="ORF">COLO4_23682</name>
</gene>
<feature type="chain" id="PRO_5013091162" evidence="2">
    <location>
        <begin position="20"/>
        <end position="56"/>
    </location>
</feature>
<feature type="transmembrane region" description="Helical" evidence="1">
    <location>
        <begin position="9"/>
        <end position="28"/>
    </location>
</feature>
<reference evidence="4" key="1">
    <citation type="submission" date="2013-09" db="EMBL/GenBank/DDBJ databases">
        <title>Corchorus olitorius genome sequencing.</title>
        <authorList>
            <person name="Alam M."/>
            <person name="Haque M.S."/>
            <person name="Islam M.S."/>
            <person name="Emdad E.M."/>
            <person name="Islam M.M."/>
            <person name="Ahmed B."/>
            <person name="Halim A."/>
            <person name="Hossen Q.M.M."/>
            <person name="Hossain M.Z."/>
            <person name="Ahmed R."/>
            <person name="Khan M.M."/>
            <person name="Islam R."/>
            <person name="Rashid M.M."/>
            <person name="Khan S.A."/>
            <person name="Rahman M.S."/>
            <person name="Alam M."/>
            <person name="Yahiya A.S."/>
            <person name="Khan M.S."/>
            <person name="Azam M.S."/>
            <person name="Haque T."/>
            <person name="Lashkar M.Z.H."/>
            <person name="Akhand A.I."/>
            <person name="Morshed G."/>
            <person name="Roy S."/>
            <person name="Uddin K.S."/>
            <person name="Rabeya T."/>
            <person name="Hossain A.S."/>
            <person name="Chowdhury A."/>
            <person name="Snigdha A.R."/>
            <person name="Mortoza M.S."/>
            <person name="Matin S.A."/>
            <person name="Hoque S.M.E."/>
            <person name="Islam M.K."/>
            <person name="Roy D.K."/>
            <person name="Haider R."/>
            <person name="Moosa M.M."/>
            <person name="Elias S.M."/>
            <person name="Hasan A.M."/>
            <person name="Jahan S."/>
            <person name="Shafiuddin M."/>
            <person name="Mahmood N."/>
            <person name="Shommy N.S."/>
        </authorList>
    </citation>
    <scope>NUCLEOTIDE SEQUENCE [LARGE SCALE GENOMIC DNA]</scope>
    <source>
        <strain evidence="4">cv. O-4</strain>
    </source>
</reference>
<organism evidence="3 4">
    <name type="scientific">Corchorus olitorius</name>
    <dbReference type="NCBI Taxonomy" id="93759"/>
    <lineage>
        <taxon>Eukaryota</taxon>
        <taxon>Viridiplantae</taxon>
        <taxon>Streptophyta</taxon>
        <taxon>Embryophyta</taxon>
        <taxon>Tracheophyta</taxon>
        <taxon>Spermatophyta</taxon>
        <taxon>Magnoliopsida</taxon>
        <taxon>eudicotyledons</taxon>
        <taxon>Gunneridae</taxon>
        <taxon>Pentapetalae</taxon>
        <taxon>rosids</taxon>
        <taxon>malvids</taxon>
        <taxon>Malvales</taxon>
        <taxon>Malvaceae</taxon>
        <taxon>Grewioideae</taxon>
        <taxon>Apeibeae</taxon>
        <taxon>Corchorus</taxon>
    </lineage>
</organism>
<evidence type="ECO:0000256" key="1">
    <source>
        <dbReference type="SAM" id="Phobius"/>
    </source>
</evidence>
<keyword evidence="4" id="KW-1185">Reference proteome</keyword>
<evidence type="ECO:0000313" key="4">
    <source>
        <dbReference type="Proteomes" id="UP000187203"/>
    </source>
</evidence>
<evidence type="ECO:0000256" key="2">
    <source>
        <dbReference type="SAM" id="SignalP"/>
    </source>
</evidence>
<dbReference type="AlphaFoldDB" id="A0A1R3IFE1"/>
<keyword evidence="2" id="KW-0732">Signal</keyword>
<dbReference type="EMBL" id="AWUE01018326">
    <property type="protein sequence ID" value="OMO81265.1"/>
    <property type="molecule type" value="Genomic_DNA"/>
</dbReference>
<proteinExistence type="predicted"/>
<keyword evidence="1" id="KW-1133">Transmembrane helix</keyword>
<keyword evidence="1" id="KW-0812">Transmembrane</keyword>
<accession>A0A1R3IFE1</accession>
<keyword evidence="1" id="KW-0472">Membrane</keyword>
<evidence type="ECO:0000313" key="3">
    <source>
        <dbReference type="EMBL" id="OMO81265.1"/>
    </source>
</evidence>